<organism evidence="1 2">
    <name type="scientific">Bergeyella zoohelcum</name>
    <dbReference type="NCBI Taxonomy" id="1015"/>
    <lineage>
        <taxon>Bacteria</taxon>
        <taxon>Pseudomonadati</taxon>
        <taxon>Bacteroidota</taxon>
        <taxon>Flavobacteriia</taxon>
        <taxon>Flavobacteriales</taxon>
        <taxon>Weeksellaceae</taxon>
        <taxon>Bergeyella</taxon>
    </lineage>
</organism>
<dbReference type="RefSeq" id="WP_002686436.1">
    <property type="nucleotide sequence ID" value="NZ_UFTJ01000001.1"/>
</dbReference>
<accession>A0A376C007</accession>
<sequence length="135" mass="15424">MSKEKTKIEEVAPEVLLNQRKAELDEREATIVDKETVLNERETEINEREIAVAEKESKLKDLEKKLKTKEPTAKSSAVKKEPVSFEFNGEFYVFADHAPQLIRIDGQVLTQEEIVQDEELLLQLVAGNSSLIEKK</sequence>
<gene>
    <name evidence="1" type="ORF">NCTC11661_00821</name>
</gene>
<name>A0A376C007_9FLAO</name>
<protein>
    <submittedName>
        <fullName evidence="1">Uncharacterized protein</fullName>
    </submittedName>
</protein>
<reference evidence="1 2" key="1">
    <citation type="submission" date="2018-06" db="EMBL/GenBank/DDBJ databases">
        <authorList>
            <consortium name="Pathogen Informatics"/>
            <person name="Doyle S."/>
        </authorList>
    </citation>
    <scope>NUCLEOTIDE SEQUENCE [LARGE SCALE GENOMIC DNA]</scope>
    <source>
        <strain evidence="1 2">NCTC11661</strain>
    </source>
</reference>
<dbReference type="Proteomes" id="UP000255515">
    <property type="component" value="Unassembled WGS sequence"/>
</dbReference>
<dbReference type="EMBL" id="UFTJ01000001">
    <property type="protein sequence ID" value="SSZ47155.1"/>
    <property type="molecule type" value="Genomic_DNA"/>
</dbReference>
<evidence type="ECO:0000313" key="1">
    <source>
        <dbReference type="EMBL" id="SSZ47155.1"/>
    </source>
</evidence>
<evidence type="ECO:0000313" key="2">
    <source>
        <dbReference type="Proteomes" id="UP000255515"/>
    </source>
</evidence>
<proteinExistence type="predicted"/>
<dbReference type="AlphaFoldDB" id="A0A376C007"/>